<evidence type="ECO:0000256" key="1">
    <source>
        <dbReference type="ARBA" id="ARBA00004370"/>
    </source>
</evidence>
<evidence type="ECO:0000256" key="3">
    <source>
        <dbReference type="ARBA" id="ARBA00022692"/>
    </source>
</evidence>
<evidence type="ECO:0000256" key="4">
    <source>
        <dbReference type="ARBA" id="ARBA00022737"/>
    </source>
</evidence>
<dbReference type="InterPro" id="IPR008271">
    <property type="entry name" value="Ser/Thr_kinase_AS"/>
</dbReference>
<keyword evidence="9" id="KW-1185">Reference proteome</keyword>
<organism evidence="8 9">
    <name type="scientific">Solanum verrucosum</name>
    <dbReference type="NCBI Taxonomy" id="315347"/>
    <lineage>
        <taxon>Eukaryota</taxon>
        <taxon>Viridiplantae</taxon>
        <taxon>Streptophyta</taxon>
        <taxon>Embryophyta</taxon>
        <taxon>Tracheophyta</taxon>
        <taxon>Spermatophyta</taxon>
        <taxon>Magnoliopsida</taxon>
        <taxon>eudicotyledons</taxon>
        <taxon>Gunneridae</taxon>
        <taxon>Pentapetalae</taxon>
        <taxon>asterids</taxon>
        <taxon>lamiids</taxon>
        <taxon>Solanales</taxon>
        <taxon>Solanaceae</taxon>
        <taxon>Solanoideae</taxon>
        <taxon>Solaneae</taxon>
        <taxon>Solanum</taxon>
    </lineage>
</organism>
<dbReference type="InterPro" id="IPR000719">
    <property type="entry name" value="Prot_kinase_dom"/>
</dbReference>
<dbReference type="InterPro" id="IPR051809">
    <property type="entry name" value="Plant_receptor-like_S/T_kinase"/>
</dbReference>
<keyword evidence="6" id="KW-0472">Membrane</keyword>
<dbReference type="Gene3D" id="3.80.10.10">
    <property type="entry name" value="Ribonuclease Inhibitor"/>
    <property type="match status" value="1"/>
</dbReference>
<evidence type="ECO:0000256" key="2">
    <source>
        <dbReference type="ARBA" id="ARBA00022614"/>
    </source>
</evidence>
<protein>
    <recommendedName>
        <fullName evidence="7">Protein kinase domain-containing protein</fullName>
    </recommendedName>
</protein>
<gene>
    <name evidence="8" type="ORF">MTR67_017068</name>
</gene>
<evidence type="ECO:0000313" key="8">
    <source>
        <dbReference type="EMBL" id="WMV23683.1"/>
    </source>
</evidence>
<dbReference type="EMBL" id="CP133615">
    <property type="protein sequence ID" value="WMV23683.1"/>
    <property type="molecule type" value="Genomic_DNA"/>
</dbReference>
<reference evidence="8" key="1">
    <citation type="submission" date="2023-08" db="EMBL/GenBank/DDBJ databases">
        <title>A de novo genome assembly of Solanum verrucosum Schlechtendal, a Mexican diploid species geographically isolated from the other diploid A-genome species in potato relatives.</title>
        <authorList>
            <person name="Hosaka K."/>
        </authorList>
    </citation>
    <scope>NUCLEOTIDE SEQUENCE</scope>
    <source>
        <tissue evidence="8">Young leaves</tissue>
    </source>
</reference>
<feature type="domain" description="Protein kinase" evidence="7">
    <location>
        <begin position="114"/>
        <end position="300"/>
    </location>
</feature>
<accession>A0AAF0QIB9</accession>
<dbReference type="PANTHER" id="PTHR27008:SF497">
    <property type="entry name" value="OS11G0695000 PROTEIN"/>
    <property type="match status" value="1"/>
</dbReference>
<evidence type="ECO:0000313" key="9">
    <source>
        <dbReference type="Proteomes" id="UP001234989"/>
    </source>
</evidence>
<dbReference type="Gene3D" id="1.10.510.10">
    <property type="entry name" value="Transferase(Phosphotransferase) domain 1"/>
    <property type="match status" value="1"/>
</dbReference>
<dbReference type="SUPFAM" id="SSF52058">
    <property type="entry name" value="L domain-like"/>
    <property type="match status" value="1"/>
</dbReference>
<evidence type="ECO:0000256" key="6">
    <source>
        <dbReference type="ARBA" id="ARBA00023136"/>
    </source>
</evidence>
<dbReference type="AlphaFoldDB" id="A0AAF0QIB9"/>
<sequence>MFYEMSSGVFIKELEDTSSASSLVADLEDIQSPKVFNELFHSCYPKIVAEVQSDTPIKMLDEEASGPECSRVQLGEMWRGPWYVPELRVLNLGNNSLTGIIPPYVGNATKLMNFDLYENRVSGNIPKEIGTIPKSLEKFSYLKSINVSFNDLEGEIPSGGVFANSTLQSFLGNKAQGGFARNCYSSGYFFLSDILVGYNLDNETTEEREVQRCREGTGDQDSSISCNGSVENWLYRKEFHLNLLQRVSIILDVAVAIEYLHHGHNTPIVHCDLKPDNVLLDEDMVAHIGDFGISKILAVS</sequence>
<keyword evidence="2" id="KW-0433">Leucine-rich repeat</keyword>
<dbReference type="GO" id="GO:0016020">
    <property type="term" value="C:membrane"/>
    <property type="evidence" value="ECO:0007669"/>
    <property type="project" value="UniProtKB-SubCell"/>
</dbReference>
<dbReference type="Pfam" id="PF00560">
    <property type="entry name" value="LRR_1"/>
    <property type="match status" value="1"/>
</dbReference>
<keyword evidence="3" id="KW-0812">Transmembrane</keyword>
<dbReference type="SUPFAM" id="SSF56112">
    <property type="entry name" value="Protein kinase-like (PK-like)"/>
    <property type="match status" value="1"/>
</dbReference>
<evidence type="ECO:0000256" key="5">
    <source>
        <dbReference type="ARBA" id="ARBA00022989"/>
    </source>
</evidence>
<name>A0AAF0QIB9_SOLVR</name>
<dbReference type="GO" id="GO:0004672">
    <property type="term" value="F:protein kinase activity"/>
    <property type="evidence" value="ECO:0007669"/>
    <property type="project" value="InterPro"/>
</dbReference>
<comment type="subcellular location">
    <subcellularLocation>
        <location evidence="1">Membrane</location>
    </subcellularLocation>
</comment>
<dbReference type="InterPro" id="IPR032675">
    <property type="entry name" value="LRR_dom_sf"/>
</dbReference>
<proteinExistence type="predicted"/>
<dbReference type="PROSITE" id="PS50011">
    <property type="entry name" value="PROTEIN_KINASE_DOM"/>
    <property type="match status" value="1"/>
</dbReference>
<keyword evidence="4" id="KW-0677">Repeat</keyword>
<evidence type="ECO:0000259" key="7">
    <source>
        <dbReference type="PROSITE" id="PS50011"/>
    </source>
</evidence>
<dbReference type="InterPro" id="IPR001611">
    <property type="entry name" value="Leu-rich_rpt"/>
</dbReference>
<dbReference type="PROSITE" id="PS00108">
    <property type="entry name" value="PROTEIN_KINASE_ST"/>
    <property type="match status" value="1"/>
</dbReference>
<dbReference type="GO" id="GO:0005524">
    <property type="term" value="F:ATP binding"/>
    <property type="evidence" value="ECO:0007669"/>
    <property type="project" value="InterPro"/>
</dbReference>
<dbReference type="InterPro" id="IPR011009">
    <property type="entry name" value="Kinase-like_dom_sf"/>
</dbReference>
<keyword evidence="5" id="KW-1133">Transmembrane helix</keyword>
<dbReference type="PANTHER" id="PTHR27008">
    <property type="entry name" value="OS04G0122200 PROTEIN"/>
    <property type="match status" value="1"/>
</dbReference>
<dbReference type="Pfam" id="PF00069">
    <property type="entry name" value="Pkinase"/>
    <property type="match status" value="1"/>
</dbReference>
<dbReference type="Proteomes" id="UP001234989">
    <property type="component" value="Chromosome 4"/>
</dbReference>